<evidence type="ECO:0000313" key="3">
    <source>
        <dbReference type="Proteomes" id="UP000609726"/>
    </source>
</evidence>
<keyword evidence="3" id="KW-1185">Reference proteome</keyword>
<keyword evidence="1" id="KW-0732">Signal</keyword>
<dbReference type="Proteomes" id="UP000609726">
    <property type="component" value="Unassembled WGS sequence"/>
</dbReference>
<name>A0ABX0NN39_9BURK</name>
<organism evidence="2 3">
    <name type="scientific">Massilia mucilaginosa</name>
    <dbReference type="NCBI Taxonomy" id="2609282"/>
    <lineage>
        <taxon>Bacteria</taxon>
        <taxon>Pseudomonadati</taxon>
        <taxon>Pseudomonadota</taxon>
        <taxon>Betaproteobacteria</taxon>
        <taxon>Burkholderiales</taxon>
        <taxon>Oxalobacteraceae</taxon>
        <taxon>Telluria group</taxon>
        <taxon>Massilia</taxon>
    </lineage>
</organism>
<feature type="chain" id="PRO_5045224483" description="Lipoprotein" evidence="1">
    <location>
        <begin position="18"/>
        <end position="247"/>
    </location>
</feature>
<protein>
    <recommendedName>
        <fullName evidence="4">Lipoprotein</fullName>
    </recommendedName>
</protein>
<evidence type="ECO:0008006" key="4">
    <source>
        <dbReference type="Google" id="ProtNLM"/>
    </source>
</evidence>
<accession>A0ABX0NN39</accession>
<dbReference type="EMBL" id="WHJH01000003">
    <property type="protein sequence ID" value="NHZ88208.1"/>
    <property type="molecule type" value="Genomic_DNA"/>
</dbReference>
<dbReference type="PROSITE" id="PS51257">
    <property type="entry name" value="PROKAR_LIPOPROTEIN"/>
    <property type="match status" value="1"/>
</dbReference>
<evidence type="ECO:0000256" key="1">
    <source>
        <dbReference type="SAM" id="SignalP"/>
    </source>
</evidence>
<sequence length="247" mass="26244">MKKILSLALLPIFVACGGGGSDSSGSGSTTLPVANPAEINVAEAVKNFLSTTKTTSNIPSTGTDGGTAALIVRTEEAHPFVTNGVSVPTTSAKVVQFQRSGTNGKLAYQTIWKLHFDAQFKPVGVAIGDQFARYNECMTVKTKNDLPVLSSGSGTYFSGAKTMSYDETFRAAKYAHYCDPSLDSNNDVEWSVLKSGDKLYACTTFPRLSTAPRTRICQQSNAAGVLGTSILATVYDINNQPVADYKL</sequence>
<reference evidence="2 3" key="1">
    <citation type="submission" date="2019-10" db="EMBL/GenBank/DDBJ databases">
        <title>Taxonomy of Antarctic Massilia spp.: description of Massilia rubra sp. nov., Massilia aquatica sp. nov., Massilia mucilaginosa sp. nov., Massilia frigida sp. nov. isolated from streams, lakes and regoliths.</title>
        <authorList>
            <person name="Holochova P."/>
            <person name="Sedlacek I."/>
            <person name="Kralova S."/>
            <person name="Maslanova I."/>
            <person name="Busse H.-J."/>
            <person name="Stankova E."/>
            <person name="Vrbovska V."/>
            <person name="Kovarovic V."/>
            <person name="Bartak M."/>
            <person name="Svec P."/>
            <person name="Pantucek R."/>
        </authorList>
    </citation>
    <scope>NUCLEOTIDE SEQUENCE [LARGE SCALE GENOMIC DNA]</scope>
    <source>
        <strain evidence="2 3">CCM 8733</strain>
    </source>
</reference>
<dbReference type="RefSeq" id="WP_166870774.1">
    <property type="nucleotide sequence ID" value="NZ_WHJH01000003.1"/>
</dbReference>
<feature type="signal peptide" evidence="1">
    <location>
        <begin position="1"/>
        <end position="17"/>
    </location>
</feature>
<evidence type="ECO:0000313" key="2">
    <source>
        <dbReference type="EMBL" id="NHZ88208.1"/>
    </source>
</evidence>
<gene>
    <name evidence="2" type="ORF">F2P45_04090</name>
</gene>
<comment type="caution">
    <text evidence="2">The sequence shown here is derived from an EMBL/GenBank/DDBJ whole genome shotgun (WGS) entry which is preliminary data.</text>
</comment>
<proteinExistence type="predicted"/>